<dbReference type="PANTHER" id="PTHR38436">
    <property type="entry name" value="POLYKETIDE CYCLASE SNOAL-LIKE DOMAIN"/>
    <property type="match status" value="1"/>
</dbReference>
<dbReference type="PANTHER" id="PTHR38436:SF1">
    <property type="entry name" value="ESTER CYCLASE"/>
    <property type="match status" value="1"/>
</dbReference>
<sequence length="150" mass="16015">MSVQDDNIAAIRRWLEEGWSKGNLAVADEMISSSFSVHGAGGQVVRSGPEGAKQLVAAWRAAFPDGRMTVDDIFAEDDRVVIRMTWSGTHTGEFYGRAPSGKKVSVSSIGIDRLLNGKVVEGWGELDMLGLYQQIGALPRPGVGNSVAAP</sequence>
<dbReference type="GO" id="GO:0030638">
    <property type="term" value="P:polyketide metabolic process"/>
    <property type="evidence" value="ECO:0007669"/>
    <property type="project" value="InterPro"/>
</dbReference>
<protein>
    <submittedName>
        <fullName evidence="1">Ester cyclase</fullName>
    </submittedName>
</protein>
<dbReference type="Pfam" id="PF07366">
    <property type="entry name" value="SnoaL"/>
    <property type="match status" value="1"/>
</dbReference>
<name>A0A7H1MYK6_9PROT</name>
<gene>
    <name evidence="1" type="ORF">HQ394_03125</name>
</gene>
<organism evidence="1 2">
    <name type="scientific">Defluviicoccus vanus</name>
    <dbReference type="NCBI Taxonomy" id="111831"/>
    <lineage>
        <taxon>Bacteria</taxon>
        <taxon>Pseudomonadati</taxon>
        <taxon>Pseudomonadota</taxon>
        <taxon>Alphaproteobacteria</taxon>
        <taxon>Rhodospirillales</taxon>
        <taxon>Rhodospirillaceae</taxon>
        <taxon>Defluviicoccus</taxon>
    </lineage>
</organism>
<dbReference type="Proteomes" id="UP000516369">
    <property type="component" value="Chromosome"/>
</dbReference>
<accession>A0A7H1MYK6</accession>
<evidence type="ECO:0000313" key="2">
    <source>
        <dbReference type="Proteomes" id="UP000516369"/>
    </source>
</evidence>
<keyword evidence="2" id="KW-1185">Reference proteome</keyword>
<dbReference type="SUPFAM" id="SSF54427">
    <property type="entry name" value="NTF2-like"/>
    <property type="match status" value="1"/>
</dbReference>
<dbReference type="RefSeq" id="WP_190261981.1">
    <property type="nucleotide sequence ID" value="NZ_CP053923.1"/>
</dbReference>
<dbReference type="EMBL" id="CP053923">
    <property type="protein sequence ID" value="QNT68542.1"/>
    <property type="molecule type" value="Genomic_DNA"/>
</dbReference>
<dbReference type="InterPro" id="IPR032710">
    <property type="entry name" value="NTF2-like_dom_sf"/>
</dbReference>
<dbReference type="AlphaFoldDB" id="A0A7H1MYK6"/>
<evidence type="ECO:0000313" key="1">
    <source>
        <dbReference type="EMBL" id="QNT68542.1"/>
    </source>
</evidence>
<reference evidence="1 2" key="1">
    <citation type="submission" date="2020-05" db="EMBL/GenBank/DDBJ databases">
        <title>Complete closed genome sequence of Defluviicoccus vanus.</title>
        <authorList>
            <person name="Bessarab I."/>
            <person name="Arumugam K."/>
            <person name="Maszenan A.M."/>
            <person name="Seviour R.J."/>
            <person name="Williams R.B."/>
        </authorList>
    </citation>
    <scope>NUCLEOTIDE SEQUENCE [LARGE SCALE GENOMIC DNA]</scope>
    <source>
        <strain evidence="1 2">Ben 114</strain>
    </source>
</reference>
<proteinExistence type="predicted"/>
<dbReference type="InterPro" id="IPR009959">
    <property type="entry name" value="Cyclase_SnoaL-like"/>
</dbReference>
<dbReference type="KEGG" id="dvn:HQ394_03125"/>
<dbReference type="Gene3D" id="3.10.450.50">
    <property type="match status" value="1"/>
</dbReference>